<organism evidence="9 10">
    <name type="scientific">Cucurbita maxima</name>
    <name type="common">Pumpkin</name>
    <name type="synonym">Winter squash</name>
    <dbReference type="NCBI Taxonomy" id="3661"/>
    <lineage>
        <taxon>Eukaryota</taxon>
        <taxon>Viridiplantae</taxon>
        <taxon>Streptophyta</taxon>
        <taxon>Embryophyta</taxon>
        <taxon>Tracheophyta</taxon>
        <taxon>Spermatophyta</taxon>
        <taxon>Magnoliopsida</taxon>
        <taxon>eudicotyledons</taxon>
        <taxon>Gunneridae</taxon>
        <taxon>Pentapetalae</taxon>
        <taxon>rosids</taxon>
        <taxon>fabids</taxon>
        <taxon>Cucurbitales</taxon>
        <taxon>Cucurbitaceae</taxon>
        <taxon>Cucurbiteae</taxon>
        <taxon>Cucurbita</taxon>
    </lineage>
</organism>
<dbReference type="InterPro" id="IPR015797">
    <property type="entry name" value="NUDIX_hydrolase-like_dom_sf"/>
</dbReference>
<evidence type="ECO:0000256" key="1">
    <source>
        <dbReference type="ARBA" id="ARBA00001936"/>
    </source>
</evidence>
<dbReference type="PROSITE" id="PS51462">
    <property type="entry name" value="NUDIX"/>
    <property type="match status" value="1"/>
</dbReference>
<dbReference type="PANTHER" id="PTHR12629">
    <property type="entry name" value="DIPHOSPHOINOSITOL POLYPHOSPHATE PHOSPHOHYDROLASE"/>
    <property type="match status" value="1"/>
</dbReference>
<feature type="domain" description="Nudix hydrolase" evidence="8">
    <location>
        <begin position="48"/>
        <end position="182"/>
    </location>
</feature>
<keyword evidence="6" id="KW-0460">Magnesium</keyword>
<dbReference type="AlphaFoldDB" id="A0A6J1KF58"/>
<dbReference type="FunFam" id="3.90.79.10:FF:000022">
    <property type="entry name" value="Nudix hydrolase 17, mitochondrial"/>
    <property type="match status" value="1"/>
</dbReference>
<dbReference type="GO" id="GO:0046872">
    <property type="term" value="F:metal ion binding"/>
    <property type="evidence" value="ECO:0007669"/>
    <property type="project" value="UniProtKB-KW"/>
</dbReference>
<evidence type="ECO:0000313" key="9">
    <source>
        <dbReference type="Proteomes" id="UP000504608"/>
    </source>
</evidence>
<evidence type="ECO:0000313" key="10">
    <source>
        <dbReference type="RefSeq" id="XP_022998739.1"/>
    </source>
</evidence>
<dbReference type="InterPro" id="IPR047198">
    <property type="entry name" value="DDP-like_NUDIX"/>
</dbReference>
<keyword evidence="5" id="KW-0378">Hydrolase</keyword>
<dbReference type="Proteomes" id="UP000504608">
    <property type="component" value="Unplaced"/>
</dbReference>
<dbReference type="RefSeq" id="XP_022998739.1">
    <property type="nucleotide sequence ID" value="XM_023142971.1"/>
</dbReference>
<reference evidence="10" key="1">
    <citation type="submission" date="2025-08" db="UniProtKB">
        <authorList>
            <consortium name="RefSeq"/>
        </authorList>
    </citation>
    <scope>IDENTIFICATION</scope>
    <source>
        <tissue evidence="10">Young leaves</tissue>
    </source>
</reference>
<dbReference type="PROSITE" id="PS00893">
    <property type="entry name" value="NUDIX_BOX"/>
    <property type="match status" value="1"/>
</dbReference>
<comment type="cofactor">
    <cofactor evidence="2">
        <name>Mg(2+)</name>
        <dbReference type="ChEBI" id="CHEBI:18420"/>
    </cofactor>
</comment>
<dbReference type="Gene3D" id="3.90.79.10">
    <property type="entry name" value="Nucleoside Triphosphate Pyrophosphohydrolase"/>
    <property type="match status" value="1"/>
</dbReference>
<evidence type="ECO:0000256" key="2">
    <source>
        <dbReference type="ARBA" id="ARBA00001946"/>
    </source>
</evidence>
<protein>
    <submittedName>
        <fullName evidence="10">Nudix hydrolase 18, mitochondrial-like</fullName>
    </submittedName>
</protein>
<keyword evidence="4" id="KW-0479">Metal-binding</keyword>
<dbReference type="InterPro" id="IPR000086">
    <property type="entry name" value="NUDIX_hydrolase_dom"/>
</dbReference>
<dbReference type="GeneID" id="111493314"/>
<dbReference type="PANTHER" id="PTHR12629:SF15">
    <property type="entry name" value="NUDIX HYDROLASE 4"/>
    <property type="match status" value="1"/>
</dbReference>
<accession>A0A6J1KF58</accession>
<keyword evidence="7" id="KW-0464">Manganese</keyword>
<dbReference type="KEGG" id="cmax:111493314"/>
<dbReference type="SUPFAM" id="SSF55811">
    <property type="entry name" value="Nudix"/>
    <property type="match status" value="1"/>
</dbReference>
<dbReference type="GO" id="GO:0005634">
    <property type="term" value="C:nucleus"/>
    <property type="evidence" value="ECO:0007669"/>
    <property type="project" value="TreeGrafter"/>
</dbReference>
<evidence type="ECO:0000259" key="8">
    <source>
        <dbReference type="PROSITE" id="PS51462"/>
    </source>
</evidence>
<evidence type="ECO:0000256" key="4">
    <source>
        <dbReference type="ARBA" id="ARBA00022723"/>
    </source>
</evidence>
<dbReference type="InterPro" id="IPR020084">
    <property type="entry name" value="NUDIX_hydrolase_CS"/>
</dbReference>
<dbReference type="Pfam" id="PF00293">
    <property type="entry name" value="NUDIX"/>
    <property type="match status" value="1"/>
</dbReference>
<gene>
    <name evidence="10" type="primary">LOC111493314</name>
</gene>
<evidence type="ECO:0000256" key="5">
    <source>
        <dbReference type="ARBA" id="ARBA00022801"/>
    </source>
</evidence>
<dbReference type="GO" id="GO:0005737">
    <property type="term" value="C:cytoplasm"/>
    <property type="evidence" value="ECO:0007669"/>
    <property type="project" value="TreeGrafter"/>
</dbReference>
<dbReference type="OrthoDB" id="2011998at2759"/>
<evidence type="ECO:0000256" key="7">
    <source>
        <dbReference type="ARBA" id="ARBA00023211"/>
    </source>
</evidence>
<dbReference type="GO" id="GO:0016462">
    <property type="term" value="F:pyrophosphatase activity"/>
    <property type="evidence" value="ECO:0007669"/>
    <property type="project" value="InterPro"/>
</dbReference>
<comment type="cofactor">
    <cofactor evidence="1">
        <name>Mn(2+)</name>
        <dbReference type="ChEBI" id="CHEBI:29035"/>
    </cofactor>
</comment>
<evidence type="ECO:0000256" key="3">
    <source>
        <dbReference type="ARBA" id="ARBA00005582"/>
    </source>
</evidence>
<comment type="similarity">
    <text evidence="3">Belongs to the Nudix hydrolase family.</text>
</comment>
<dbReference type="CDD" id="cd04666">
    <property type="entry name" value="NUDIX_DIPP2_like_Nudt4"/>
    <property type="match status" value="1"/>
</dbReference>
<evidence type="ECO:0000256" key="6">
    <source>
        <dbReference type="ARBA" id="ARBA00022842"/>
    </source>
</evidence>
<name>A0A6J1KF58_CUCMA</name>
<sequence length="200" mass="23333">MGLFFSRNIANFLLSSFFSSQKFTSQIENVVSVVSARTGRHRQRYNQEYRLVVGCIPYRYKDALKSFSVDNIEVLGISSQKGQAMMFPKGGWENDESMETAALRETLEEAGVVGNIEKRLGKWYYKSKNQATMHEAYMFPLQVTKLLENWPEKDFRRREWMSVEKAREVCPQWMKEALDLLISQRTELEQSLDEEETPCS</sequence>
<proteinExistence type="inferred from homology"/>
<keyword evidence="9" id="KW-1185">Reference proteome</keyword>